<dbReference type="InterPro" id="IPR008927">
    <property type="entry name" value="6-PGluconate_DH-like_C_sf"/>
</dbReference>
<dbReference type="EMBL" id="JAENHM010000025">
    <property type="protein sequence ID" value="MBK1837411.1"/>
    <property type="molecule type" value="Genomic_DNA"/>
</dbReference>
<dbReference type="RefSeq" id="WP_200191927.1">
    <property type="nucleotide sequence ID" value="NZ_JAENHM010000025.1"/>
</dbReference>
<dbReference type="Pfam" id="PF00725">
    <property type="entry name" value="3HCDH"/>
    <property type="match status" value="2"/>
</dbReference>
<keyword evidence="10" id="KW-0576">Peroxisome</keyword>
<reference evidence="19" key="1">
    <citation type="submission" date="2021-01" db="EMBL/GenBank/DDBJ databases">
        <title>Genome public.</title>
        <authorList>
            <person name="Liu C."/>
            <person name="Sun Q."/>
        </authorList>
    </citation>
    <scope>NUCLEOTIDE SEQUENCE [LARGE SCALE GENOMIC DNA]</scope>
    <source>
        <strain evidence="19">YIM B02556</strain>
    </source>
</reference>
<dbReference type="Gene3D" id="3.90.226.10">
    <property type="entry name" value="2-enoyl-CoA Hydratase, Chain A, domain 1"/>
    <property type="match status" value="1"/>
</dbReference>
<dbReference type="InterPro" id="IPR006108">
    <property type="entry name" value="3HC_DH_C"/>
</dbReference>
<dbReference type="InterPro" id="IPR001753">
    <property type="entry name" value="Enoyl-CoA_hydra/iso"/>
</dbReference>
<accession>A0ABS1F1W8</accession>
<keyword evidence="7" id="KW-0560">Oxidoreductase</keyword>
<evidence type="ECO:0000256" key="15">
    <source>
        <dbReference type="RuleBase" id="RU003707"/>
    </source>
</evidence>
<dbReference type="SUPFAM" id="SSF51735">
    <property type="entry name" value="NAD(P)-binding Rossmann-fold domains"/>
    <property type="match status" value="1"/>
</dbReference>
<evidence type="ECO:0000259" key="16">
    <source>
        <dbReference type="Pfam" id="PF00725"/>
    </source>
</evidence>
<comment type="similarity">
    <text evidence="15">Belongs to the enoyl-CoA hydratase/isomerase family.</text>
</comment>
<dbReference type="CDD" id="cd06558">
    <property type="entry name" value="crotonase-like"/>
    <property type="match status" value="1"/>
</dbReference>
<dbReference type="PROSITE" id="PS00166">
    <property type="entry name" value="ENOYL_COA_HYDRATASE"/>
    <property type="match status" value="1"/>
</dbReference>
<evidence type="ECO:0000256" key="3">
    <source>
        <dbReference type="ARBA" id="ARBA00008750"/>
    </source>
</evidence>
<dbReference type="Gene3D" id="3.40.50.720">
    <property type="entry name" value="NAD(P)-binding Rossmann-like Domain"/>
    <property type="match status" value="1"/>
</dbReference>
<comment type="subunit">
    <text evidence="4">Monomer.</text>
</comment>
<organism evidence="18 19">
    <name type="scientific">Azospirillum endophyticum</name>
    <dbReference type="NCBI Taxonomy" id="2800326"/>
    <lineage>
        <taxon>Bacteria</taxon>
        <taxon>Pseudomonadati</taxon>
        <taxon>Pseudomonadota</taxon>
        <taxon>Alphaproteobacteria</taxon>
        <taxon>Rhodospirillales</taxon>
        <taxon>Azospirillaceae</taxon>
        <taxon>Azospirillum</taxon>
    </lineage>
</organism>
<evidence type="ECO:0000256" key="8">
    <source>
        <dbReference type="ARBA" id="ARBA00023027"/>
    </source>
</evidence>
<dbReference type="Pfam" id="PF02737">
    <property type="entry name" value="3HCDH_N"/>
    <property type="match status" value="1"/>
</dbReference>
<evidence type="ECO:0000256" key="1">
    <source>
        <dbReference type="ARBA" id="ARBA00004275"/>
    </source>
</evidence>
<feature type="domain" description="3-hydroxyacyl-CoA dehydrogenase C-terminal" evidence="16">
    <location>
        <begin position="488"/>
        <end position="581"/>
    </location>
</feature>
<evidence type="ECO:0000256" key="7">
    <source>
        <dbReference type="ARBA" id="ARBA00023002"/>
    </source>
</evidence>
<dbReference type="Pfam" id="PF00378">
    <property type="entry name" value="ECH_1"/>
    <property type="match status" value="1"/>
</dbReference>
<comment type="caution">
    <text evidence="18">The sequence shown here is derived from an EMBL/GenBank/DDBJ whole genome shotgun (WGS) entry which is preliminary data.</text>
</comment>
<dbReference type="InterPro" id="IPR036291">
    <property type="entry name" value="NAD(P)-bd_dom_sf"/>
</dbReference>
<evidence type="ECO:0000256" key="10">
    <source>
        <dbReference type="ARBA" id="ARBA00023140"/>
    </source>
</evidence>
<keyword evidence="9" id="KW-0443">Lipid metabolism</keyword>
<dbReference type="SUPFAM" id="SSF48179">
    <property type="entry name" value="6-phosphogluconate dehydrogenase C-terminal domain-like"/>
    <property type="match status" value="2"/>
</dbReference>
<evidence type="ECO:0000256" key="11">
    <source>
        <dbReference type="ARBA" id="ARBA00023235"/>
    </source>
</evidence>
<dbReference type="InterPro" id="IPR029045">
    <property type="entry name" value="ClpP/crotonase-like_dom_sf"/>
</dbReference>
<comment type="similarity">
    <text evidence="3">In the N-terminal section; belongs to the enoyl-CoA hydratase/isomerase family.</text>
</comment>
<dbReference type="Proteomes" id="UP000652760">
    <property type="component" value="Unassembled WGS sequence"/>
</dbReference>
<evidence type="ECO:0000256" key="13">
    <source>
        <dbReference type="ARBA" id="ARBA00023268"/>
    </source>
</evidence>
<keyword evidence="13" id="KW-0511">Multifunctional enzyme</keyword>
<keyword evidence="19" id="KW-1185">Reference proteome</keyword>
<dbReference type="Gene3D" id="1.10.1040.50">
    <property type="match status" value="1"/>
</dbReference>
<name>A0ABS1F1W8_9PROT</name>
<evidence type="ECO:0000256" key="4">
    <source>
        <dbReference type="ARBA" id="ARBA00011245"/>
    </source>
</evidence>
<comment type="pathway">
    <text evidence="2">Lipid metabolism; fatty acid beta-oxidation.</text>
</comment>
<comment type="subcellular location">
    <subcellularLocation>
        <location evidence="1">Peroxisome</location>
    </subcellularLocation>
</comment>
<dbReference type="PANTHER" id="PTHR23309">
    <property type="entry name" value="3-HYDROXYACYL-COA DEHYROGENASE"/>
    <property type="match status" value="1"/>
</dbReference>
<evidence type="ECO:0000256" key="6">
    <source>
        <dbReference type="ARBA" id="ARBA00022963"/>
    </source>
</evidence>
<sequence length="707" mass="74822">MPSPAQTDAVPPGPVRYAREGRIGVITVDHPPVNAIGHGVRSGLVTALETGLADGGADALLLVCAGRTFLAGADIREFGKPFPPPTLPDVVACFDAATKPVIAAIHGTALGGGLEVALACHVRVALRSAKLGLPEVKLGLLPGAGGTQRLPRLIGPAKALDLMLAGDPVGAEEALALGLVDAVEDDASPLEAGLRAAGRLLDGGRVPQPVSARIDRIAGSDPALFAARRADLAKRQPHLFSPHRIVDAVEAAATLAFADGTARERDLFLACLESPQRAGLIHAFFAERQVAKVPGLPPGTPTRDIRRVGVVGAGTMGSGIAMSFANSGIPAVLVDSTQEGLDRGLAAIRRNYESSVRKGRLSATQMEERMASIHPTLSYADLADADLVVEAAFESMEIKQTVFRRLDGICKPGAILATNTSTLDVDAIAAATGRPQDVLGMHFFSPANVMRLLEVVRGAKTSDSVLATAMALARRIGKVGVAVGVCDGFVGNRILHQRGLEAMALVEEGASPEQVDRVLTGFGFPLGHFSMTDLAGIDVGWRIREERRKAGDPEAQATDWLDILAERGRHGQKTLAGVYRYEPGSRSPIADPAVAAVIEEDRRRRGIMPRPVSNEEIRDRCLYVMVNEAAKILEEGIAARAVDIDAIWLHGYGFPSWRGGLLFWADREGLGRIAAAVQRYHRDIGGPRWSPSALLLQCVAEKRPIAC</sequence>
<evidence type="ECO:0000256" key="5">
    <source>
        <dbReference type="ARBA" id="ARBA00022832"/>
    </source>
</evidence>
<evidence type="ECO:0000256" key="2">
    <source>
        <dbReference type="ARBA" id="ARBA00005005"/>
    </source>
</evidence>
<keyword evidence="11" id="KW-0413">Isomerase</keyword>
<evidence type="ECO:0000259" key="17">
    <source>
        <dbReference type="Pfam" id="PF02737"/>
    </source>
</evidence>
<dbReference type="InterPro" id="IPR018376">
    <property type="entry name" value="Enoyl-CoA_hyd/isom_CS"/>
</dbReference>
<keyword evidence="6" id="KW-0442">Lipid degradation</keyword>
<evidence type="ECO:0000313" key="18">
    <source>
        <dbReference type="EMBL" id="MBK1837411.1"/>
    </source>
</evidence>
<evidence type="ECO:0000313" key="19">
    <source>
        <dbReference type="Proteomes" id="UP000652760"/>
    </source>
</evidence>
<comment type="catalytic activity">
    <reaction evidence="14">
        <text>a (3S)-3-hydroxyacyl-CoA + NAD(+) = a 3-oxoacyl-CoA + NADH + H(+)</text>
        <dbReference type="Rhea" id="RHEA:22432"/>
        <dbReference type="ChEBI" id="CHEBI:15378"/>
        <dbReference type="ChEBI" id="CHEBI:57318"/>
        <dbReference type="ChEBI" id="CHEBI:57540"/>
        <dbReference type="ChEBI" id="CHEBI:57945"/>
        <dbReference type="ChEBI" id="CHEBI:90726"/>
        <dbReference type="EC" id="1.1.1.35"/>
    </reaction>
</comment>
<keyword evidence="12" id="KW-0456">Lyase</keyword>
<dbReference type="PANTHER" id="PTHR23309:SF49">
    <property type="entry name" value="PEROXISOMAL BIFUNCTIONAL ENZYME"/>
    <property type="match status" value="1"/>
</dbReference>
<feature type="domain" description="3-hydroxyacyl-CoA dehydrogenase NAD binding" evidence="17">
    <location>
        <begin position="308"/>
        <end position="484"/>
    </location>
</feature>
<dbReference type="SUPFAM" id="SSF52096">
    <property type="entry name" value="ClpP/crotonase"/>
    <property type="match status" value="1"/>
</dbReference>
<evidence type="ECO:0000256" key="12">
    <source>
        <dbReference type="ARBA" id="ARBA00023239"/>
    </source>
</evidence>
<evidence type="ECO:0000256" key="9">
    <source>
        <dbReference type="ARBA" id="ARBA00023098"/>
    </source>
</evidence>
<evidence type="ECO:0000256" key="14">
    <source>
        <dbReference type="ARBA" id="ARBA00049556"/>
    </source>
</evidence>
<gene>
    <name evidence="18" type="ORF">JHL17_08285</name>
</gene>
<protein>
    <submittedName>
        <fullName evidence="18">Enoyl-CoA hydratase/isomerase family protein</fullName>
    </submittedName>
</protein>
<keyword evidence="8" id="KW-0520">NAD</keyword>
<proteinExistence type="inferred from homology"/>
<keyword evidence="5" id="KW-0276">Fatty acid metabolism</keyword>
<feature type="domain" description="3-hydroxyacyl-CoA dehydrogenase C-terminal" evidence="16">
    <location>
        <begin position="619"/>
        <end position="703"/>
    </location>
</feature>
<dbReference type="InterPro" id="IPR006176">
    <property type="entry name" value="3-OHacyl-CoA_DH_NAD-bd"/>
</dbReference>